<evidence type="ECO:0000256" key="4">
    <source>
        <dbReference type="ARBA" id="ARBA00022989"/>
    </source>
</evidence>
<feature type="transmembrane region" description="Helical" evidence="8">
    <location>
        <begin position="255"/>
        <end position="278"/>
    </location>
</feature>
<protein>
    <submittedName>
        <fullName evidence="10">Sugar transporter</fullName>
    </submittedName>
</protein>
<feature type="transmembrane region" description="Helical" evidence="8">
    <location>
        <begin position="62"/>
        <end position="82"/>
    </location>
</feature>
<feature type="transmembrane region" description="Helical" evidence="8">
    <location>
        <begin position="421"/>
        <end position="440"/>
    </location>
</feature>
<dbReference type="SUPFAM" id="SSF103473">
    <property type="entry name" value="MFS general substrate transporter"/>
    <property type="match status" value="1"/>
</dbReference>
<keyword evidence="4 8" id="KW-1133">Transmembrane helix</keyword>
<feature type="transmembrane region" description="Helical" evidence="8">
    <location>
        <begin position="113"/>
        <end position="132"/>
    </location>
</feature>
<evidence type="ECO:0000256" key="5">
    <source>
        <dbReference type="ARBA" id="ARBA00023136"/>
    </source>
</evidence>
<keyword evidence="2" id="KW-1003">Cell membrane</keyword>
<dbReference type="FunFam" id="1.20.1250.20:FF:000055">
    <property type="entry name" value="Facilitated trehalose transporter Tret1-2 homolog"/>
    <property type="match status" value="1"/>
</dbReference>
<dbReference type="EMBL" id="JASPKY010000188">
    <property type="protein sequence ID" value="KAK9722421.1"/>
    <property type="molecule type" value="Genomic_DNA"/>
</dbReference>
<feature type="domain" description="Major facilitator superfamily (MFS) profile" evidence="9">
    <location>
        <begin position="14"/>
        <end position="444"/>
    </location>
</feature>
<feature type="transmembrane region" description="Helical" evidence="8">
    <location>
        <begin position="319"/>
        <end position="340"/>
    </location>
</feature>
<evidence type="ECO:0000256" key="1">
    <source>
        <dbReference type="ARBA" id="ARBA00004651"/>
    </source>
</evidence>
<keyword evidence="6" id="KW-0325">Glycoprotein</keyword>
<dbReference type="PRINTS" id="PR00171">
    <property type="entry name" value="SUGRTRNSPORT"/>
</dbReference>
<dbReference type="InterPro" id="IPR036259">
    <property type="entry name" value="MFS_trans_sf"/>
</dbReference>
<sequence length="459" mass="50680">MVRLTSIFQGRSKLLLSVCVVNLLILTSGMTLTWTSSMLEKLKSEDDDNSLSSPATTDEQSWIGSLLPLGCIVGPIPFIFLQNKIGKKYSFILATIPFIVAYFMAAFAKTVAVFYVLRFISGISVGAAFAMVPPYVAEISDTAARGAICAICGSFITTGMMISFSLGPFLSIRLFNIVELIFPVAMVALSYFIVESPYYLIAKNKRIEAEEVLKYLRSKSAKEVQSELTEINDVLANMRQSSLFEIFKTRAGTKAFVISVCLVSLAQLCGSNIILFYMQSIFEEAGFAFADKAPIIVGGAQFLASFITPALVEKMGRRVLLLASATFMLLSQIPLGLYYYLQEHDRNMENWIWLPVMMLMLFIVAYNFGLGTLPLVIASEIIPLNLKGVVFPILSAITFAIAFAFAFFYNRLSAAIGVGGTFWLCSIFCVLAILFTSIFVPETKGKSFQEIENNLECKK</sequence>
<dbReference type="InterPro" id="IPR020846">
    <property type="entry name" value="MFS_dom"/>
</dbReference>
<dbReference type="Gene3D" id="1.20.1250.20">
    <property type="entry name" value="MFS general substrate transporter like domains"/>
    <property type="match status" value="1"/>
</dbReference>
<keyword evidence="10" id="KW-0762">Sugar transport</keyword>
<organism evidence="10 11">
    <name type="scientific">Popillia japonica</name>
    <name type="common">Japanese beetle</name>
    <dbReference type="NCBI Taxonomy" id="7064"/>
    <lineage>
        <taxon>Eukaryota</taxon>
        <taxon>Metazoa</taxon>
        <taxon>Ecdysozoa</taxon>
        <taxon>Arthropoda</taxon>
        <taxon>Hexapoda</taxon>
        <taxon>Insecta</taxon>
        <taxon>Pterygota</taxon>
        <taxon>Neoptera</taxon>
        <taxon>Endopterygota</taxon>
        <taxon>Coleoptera</taxon>
        <taxon>Polyphaga</taxon>
        <taxon>Scarabaeiformia</taxon>
        <taxon>Scarabaeidae</taxon>
        <taxon>Rutelinae</taxon>
        <taxon>Popillia</taxon>
    </lineage>
</organism>
<feature type="transmembrane region" description="Helical" evidence="8">
    <location>
        <begin position="293"/>
        <end position="312"/>
    </location>
</feature>
<dbReference type="PANTHER" id="PTHR48021:SF47">
    <property type="entry name" value="GH17672P"/>
    <property type="match status" value="1"/>
</dbReference>
<reference evidence="10 11" key="1">
    <citation type="journal article" date="2024" name="BMC Genomics">
        <title>De novo assembly and annotation of Popillia japonica's genome with initial clues to its potential as an invasive pest.</title>
        <authorList>
            <person name="Cucini C."/>
            <person name="Boschi S."/>
            <person name="Funari R."/>
            <person name="Cardaioli E."/>
            <person name="Iannotti N."/>
            <person name="Marturano G."/>
            <person name="Paoli F."/>
            <person name="Bruttini M."/>
            <person name="Carapelli A."/>
            <person name="Frati F."/>
            <person name="Nardi F."/>
        </authorList>
    </citation>
    <scope>NUCLEOTIDE SEQUENCE [LARGE SCALE GENOMIC DNA]</scope>
    <source>
        <strain evidence="10">DMR45628</strain>
    </source>
</reference>
<keyword evidence="5 8" id="KW-0472">Membrane</keyword>
<feature type="transmembrane region" description="Helical" evidence="8">
    <location>
        <begin position="12"/>
        <end position="34"/>
    </location>
</feature>
<dbReference type="GO" id="GO:0005886">
    <property type="term" value="C:plasma membrane"/>
    <property type="evidence" value="ECO:0007669"/>
    <property type="project" value="UniProtKB-SubCell"/>
</dbReference>
<dbReference type="PROSITE" id="PS50850">
    <property type="entry name" value="MFS"/>
    <property type="match status" value="1"/>
</dbReference>
<evidence type="ECO:0000259" key="9">
    <source>
        <dbReference type="PROSITE" id="PS50850"/>
    </source>
</evidence>
<keyword evidence="10" id="KW-0813">Transport</keyword>
<dbReference type="InterPro" id="IPR050549">
    <property type="entry name" value="MFS_Trehalose_Transporter"/>
</dbReference>
<evidence type="ECO:0000256" key="3">
    <source>
        <dbReference type="ARBA" id="ARBA00022692"/>
    </source>
</evidence>
<dbReference type="PROSITE" id="PS00217">
    <property type="entry name" value="SUGAR_TRANSPORT_2"/>
    <property type="match status" value="1"/>
</dbReference>
<feature type="transmembrane region" description="Helical" evidence="8">
    <location>
        <begin position="89"/>
        <end position="107"/>
    </location>
</feature>
<keyword evidence="3 8" id="KW-0812">Transmembrane</keyword>
<feature type="transmembrane region" description="Helical" evidence="8">
    <location>
        <begin position="389"/>
        <end position="409"/>
    </location>
</feature>
<name>A0AAW1KMZ9_POPJA</name>
<dbReference type="AlphaFoldDB" id="A0AAW1KMZ9"/>
<dbReference type="InterPro" id="IPR005829">
    <property type="entry name" value="Sugar_transporter_CS"/>
</dbReference>
<accession>A0AAW1KMZ9</accession>
<evidence type="ECO:0000256" key="6">
    <source>
        <dbReference type="ARBA" id="ARBA00023180"/>
    </source>
</evidence>
<dbReference type="Proteomes" id="UP001458880">
    <property type="component" value="Unassembled WGS sequence"/>
</dbReference>
<feature type="transmembrane region" description="Helical" evidence="8">
    <location>
        <begin position="172"/>
        <end position="194"/>
    </location>
</feature>
<dbReference type="GO" id="GO:0022857">
    <property type="term" value="F:transmembrane transporter activity"/>
    <property type="evidence" value="ECO:0007669"/>
    <property type="project" value="InterPro"/>
</dbReference>
<comment type="subcellular location">
    <subcellularLocation>
        <location evidence="1">Cell membrane</location>
        <topology evidence="1">Multi-pass membrane protein</topology>
    </subcellularLocation>
</comment>
<feature type="transmembrane region" description="Helical" evidence="8">
    <location>
        <begin position="352"/>
        <end position="377"/>
    </location>
</feature>
<dbReference type="InterPro" id="IPR003663">
    <property type="entry name" value="Sugar/inositol_transpt"/>
</dbReference>
<gene>
    <name evidence="10" type="ORF">QE152_g19696</name>
</gene>
<dbReference type="PANTHER" id="PTHR48021">
    <property type="match status" value="1"/>
</dbReference>
<dbReference type="InterPro" id="IPR005828">
    <property type="entry name" value="MFS_sugar_transport-like"/>
</dbReference>
<proteinExistence type="inferred from homology"/>
<evidence type="ECO:0000256" key="8">
    <source>
        <dbReference type="SAM" id="Phobius"/>
    </source>
</evidence>
<evidence type="ECO:0000313" key="10">
    <source>
        <dbReference type="EMBL" id="KAK9722421.1"/>
    </source>
</evidence>
<evidence type="ECO:0000256" key="7">
    <source>
        <dbReference type="ARBA" id="ARBA00024348"/>
    </source>
</evidence>
<feature type="transmembrane region" description="Helical" evidence="8">
    <location>
        <begin position="144"/>
        <end position="166"/>
    </location>
</feature>
<comment type="similarity">
    <text evidence="7">Belongs to the major facilitator superfamily. Sugar transporter (TC 2.A.1.1) family. Trehalose transporter subfamily.</text>
</comment>
<comment type="caution">
    <text evidence="10">The sequence shown here is derived from an EMBL/GenBank/DDBJ whole genome shotgun (WGS) entry which is preliminary data.</text>
</comment>
<keyword evidence="11" id="KW-1185">Reference proteome</keyword>
<dbReference type="Pfam" id="PF00083">
    <property type="entry name" value="Sugar_tr"/>
    <property type="match status" value="1"/>
</dbReference>
<evidence type="ECO:0000256" key="2">
    <source>
        <dbReference type="ARBA" id="ARBA00022475"/>
    </source>
</evidence>
<evidence type="ECO:0000313" key="11">
    <source>
        <dbReference type="Proteomes" id="UP001458880"/>
    </source>
</evidence>